<gene>
    <name evidence="1" type="ORF">DPMN_110690</name>
</gene>
<proteinExistence type="predicted"/>
<protein>
    <submittedName>
        <fullName evidence="1">Uncharacterized protein</fullName>
    </submittedName>
</protein>
<reference evidence="1" key="1">
    <citation type="journal article" date="2019" name="bioRxiv">
        <title>The Genome of the Zebra Mussel, Dreissena polymorpha: A Resource for Invasive Species Research.</title>
        <authorList>
            <person name="McCartney M.A."/>
            <person name="Auch B."/>
            <person name="Kono T."/>
            <person name="Mallez S."/>
            <person name="Zhang Y."/>
            <person name="Obille A."/>
            <person name="Becker A."/>
            <person name="Abrahante J.E."/>
            <person name="Garbe J."/>
            <person name="Badalamenti J.P."/>
            <person name="Herman A."/>
            <person name="Mangelson H."/>
            <person name="Liachko I."/>
            <person name="Sullivan S."/>
            <person name="Sone E.D."/>
            <person name="Koren S."/>
            <person name="Silverstein K.A.T."/>
            <person name="Beckman K.B."/>
            <person name="Gohl D.M."/>
        </authorList>
    </citation>
    <scope>NUCLEOTIDE SEQUENCE</scope>
    <source>
        <strain evidence="1">Duluth1</strain>
        <tissue evidence="1">Whole animal</tissue>
    </source>
</reference>
<reference evidence="1" key="2">
    <citation type="submission" date="2020-11" db="EMBL/GenBank/DDBJ databases">
        <authorList>
            <person name="McCartney M.A."/>
            <person name="Auch B."/>
            <person name="Kono T."/>
            <person name="Mallez S."/>
            <person name="Becker A."/>
            <person name="Gohl D.M."/>
            <person name="Silverstein K.A.T."/>
            <person name="Koren S."/>
            <person name="Bechman K.B."/>
            <person name="Herman A."/>
            <person name="Abrahante J.E."/>
            <person name="Garbe J."/>
        </authorList>
    </citation>
    <scope>NUCLEOTIDE SEQUENCE</scope>
    <source>
        <strain evidence="1">Duluth1</strain>
        <tissue evidence="1">Whole animal</tissue>
    </source>
</reference>
<dbReference type="Proteomes" id="UP000828390">
    <property type="component" value="Unassembled WGS sequence"/>
</dbReference>
<accession>A0A9D4KDA4</accession>
<name>A0A9D4KDA4_DREPO</name>
<dbReference type="EMBL" id="JAIWYP010000004">
    <property type="protein sequence ID" value="KAH3837304.1"/>
    <property type="molecule type" value="Genomic_DNA"/>
</dbReference>
<evidence type="ECO:0000313" key="1">
    <source>
        <dbReference type="EMBL" id="KAH3837304.1"/>
    </source>
</evidence>
<sequence length="83" mass="9355">MNDIAERLFDLYATSKLAIGGSVFHHRRIHKATLVSPNLSTKIISTTCASQLSFVAFLRIYVPSDEQTWLRTVISLSPDRNFS</sequence>
<organism evidence="1 2">
    <name type="scientific">Dreissena polymorpha</name>
    <name type="common">Zebra mussel</name>
    <name type="synonym">Mytilus polymorpha</name>
    <dbReference type="NCBI Taxonomy" id="45954"/>
    <lineage>
        <taxon>Eukaryota</taxon>
        <taxon>Metazoa</taxon>
        <taxon>Spiralia</taxon>
        <taxon>Lophotrochozoa</taxon>
        <taxon>Mollusca</taxon>
        <taxon>Bivalvia</taxon>
        <taxon>Autobranchia</taxon>
        <taxon>Heteroconchia</taxon>
        <taxon>Euheterodonta</taxon>
        <taxon>Imparidentia</taxon>
        <taxon>Neoheterodontei</taxon>
        <taxon>Myida</taxon>
        <taxon>Dreissenoidea</taxon>
        <taxon>Dreissenidae</taxon>
        <taxon>Dreissena</taxon>
    </lineage>
</organism>
<evidence type="ECO:0000313" key="2">
    <source>
        <dbReference type="Proteomes" id="UP000828390"/>
    </source>
</evidence>
<comment type="caution">
    <text evidence="1">The sequence shown here is derived from an EMBL/GenBank/DDBJ whole genome shotgun (WGS) entry which is preliminary data.</text>
</comment>
<dbReference type="AlphaFoldDB" id="A0A9D4KDA4"/>
<keyword evidence="2" id="KW-1185">Reference proteome</keyword>